<evidence type="ECO:0000313" key="1">
    <source>
        <dbReference type="EMBL" id="KAJ3493982.1"/>
    </source>
</evidence>
<name>A0ACC1QYM6_9HYPO</name>
<organism evidence="1 2">
    <name type="scientific">Lecanicillium saksenae</name>
    <dbReference type="NCBI Taxonomy" id="468837"/>
    <lineage>
        <taxon>Eukaryota</taxon>
        <taxon>Fungi</taxon>
        <taxon>Dikarya</taxon>
        <taxon>Ascomycota</taxon>
        <taxon>Pezizomycotina</taxon>
        <taxon>Sordariomycetes</taxon>
        <taxon>Hypocreomycetidae</taxon>
        <taxon>Hypocreales</taxon>
        <taxon>Cordycipitaceae</taxon>
        <taxon>Lecanicillium</taxon>
    </lineage>
</organism>
<accession>A0ACC1QYM6</accession>
<keyword evidence="2" id="KW-1185">Reference proteome</keyword>
<evidence type="ECO:0000313" key="2">
    <source>
        <dbReference type="Proteomes" id="UP001148737"/>
    </source>
</evidence>
<sequence>MSNPDREPPGTLLLFAPSHSGGHQEIVLRPEPTNSPNDPLTWPMWRKTWHASVLVVITGLAAGLSTLSGAASFAMNQELGITPDKFNIAVAVLFVGIGGGTYLMSPLPRLVGRRLSYVLSLVAGIIGCVLLAKVENTGVLIVSHLFLGVAESCAEAMVQHSLADIFYEHQRGHAMGLYVLALSGGTFMGPMAAGLIASARGWRAIGWIGASCCGLMLVVMLLTLEETAFDRAEHARQELCLRNGDLGKPGHCQHLEYPTDEERPADTVAITQMVSKSYLQRIKLVTPVSPSKRELLRGFCYRLRHSPRCFVFPAVLFSGLQWGAQIAFLTFYLSVEDVQYFAPPWNYSDKAVAIMGVPSLIGLLVGIIYASVFADYFVVWMARKNNGILEAEHRLWLILPASVIGSLGLLLFGIGSQRGWAWIVPYFGLGCIGFTWGCAGDISLSYMQQVYSEAILECMVGVAVINNIFGCSLTFAAGTSILVLAQAGHANMRKGPWLDKQTPTQVFSVLAVINFLVTLTAVPMIFWGKRLRAHTAKSYFQFVEKMNSA</sequence>
<dbReference type="Proteomes" id="UP001148737">
    <property type="component" value="Unassembled WGS sequence"/>
</dbReference>
<protein>
    <submittedName>
        <fullName evidence="1">Uncharacterized protein</fullName>
    </submittedName>
</protein>
<gene>
    <name evidence="1" type="ORF">NLG97_g4378</name>
</gene>
<dbReference type="EMBL" id="JANAKD010000428">
    <property type="protein sequence ID" value="KAJ3493982.1"/>
    <property type="molecule type" value="Genomic_DNA"/>
</dbReference>
<comment type="caution">
    <text evidence="1">The sequence shown here is derived from an EMBL/GenBank/DDBJ whole genome shotgun (WGS) entry which is preliminary data.</text>
</comment>
<proteinExistence type="predicted"/>
<reference evidence="1" key="1">
    <citation type="submission" date="2022-07" db="EMBL/GenBank/DDBJ databases">
        <title>Genome Sequence of Lecanicillium saksenae.</title>
        <authorList>
            <person name="Buettner E."/>
        </authorList>
    </citation>
    <scope>NUCLEOTIDE SEQUENCE</scope>
    <source>
        <strain evidence="1">VT-O1</strain>
    </source>
</reference>